<proteinExistence type="predicted"/>
<comment type="caution">
    <text evidence="6">The sequence shown here is derived from an EMBL/GenBank/DDBJ whole genome shotgun (WGS) entry which is preliminary data.</text>
</comment>
<sequence length="235" mass="25717">MAAPKFIEIKQHLTELIEQGSLAEHAKVPSENALAAQFECSRMTARRALTELVEQGVLVRSQGQGTFVASLKSQGSMLTIRNIADEVKERGRGHRVQVLAKTRLAADTEVAIALGLSPGTEVGHTALLHLEEGLPMQLEHRYVNLALVPGYLEQDFALQTPHEYLSQVAPLTEAHHEVEAVVVDTATAELLQLGPGEPCLRILRRTWSRSGAVSFARLTHPGSRYRLGGHLVMDN</sequence>
<dbReference type="SUPFAM" id="SSF64288">
    <property type="entry name" value="Chorismate lyase-like"/>
    <property type="match status" value="1"/>
</dbReference>
<evidence type="ECO:0000313" key="7">
    <source>
        <dbReference type="Proteomes" id="UP000305674"/>
    </source>
</evidence>
<accession>A0A4U1B6Y9</accession>
<dbReference type="Proteomes" id="UP000305674">
    <property type="component" value="Unassembled WGS sequence"/>
</dbReference>
<dbReference type="InterPro" id="IPR000524">
    <property type="entry name" value="Tscrpt_reg_HTH_GntR"/>
</dbReference>
<organism evidence="6 7">
    <name type="scientific">Ferrimonas sediminicola</name>
    <dbReference type="NCBI Taxonomy" id="2569538"/>
    <lineage>
        <taxon>Bacteria</taxon>
        <taxon>Pseudomonadati</taxon>
        <taxon>Pseudomonadota</taxon>
        <taxon>Gammaproteobacteria</taxon>
        <taxon>Alteromonadales</taxon>
        <taxon>Ferrimonadaceae</taxon>
        <taxon>Ferrimonas</taxon>
    </lineage>
</organism>
<keyword evidence="2" id="KW-0238">DNA-binding</keyword>
<protein>
    <recommendedName>
        <fullName evidence="4">Histidine utilization repressor</fullName>
    </recommendedName>
</protein>
<evidence type="ECO:0000256" key="4">
    <source>
        <dbReference type="NCBIfam" id="TIGR02018"/>
    </source>
</evidence>
<dbReference type="SUPFAM" id="SSF46785">
    <property type="entry name" value="Winged helix' DNA-binding domain"/>
    <property type="match status" value="1"/>
</dbReference>
<dbReference type="AlphaFoldDB" id="A0A4U1B6Y9"/>
<dbReference type="CDD" id="cd07377">
    <property type="entry name" value="WHTH_GntR"/>
    <property type="match status" value="1"/>
</dbReference>
<dbReference type="InterPro" id="IPR010248">
    <property type="entry name" value="His_ut_repres"/>
</dbReference>
<dbReference type="GO" id="GO:0045892">
    <property type="term" value="P:negative regulation of DNA-templated transcription"/>
    <property type="evidence" value="ECO:0007669"/>
    <property type="project" value="UniProtKB-UniRule"/>
</dbReference>
<keyword evidence="1" id="KW-0805">Transcription regulation</keyword>
<dbReference type="FunFam" id="1.10.10.10:FF:000079">
    <property type="entry name" value="GntR family transcriptional regulator"/>
    <property type="match status" value="1"/>
</dbReference>
<dbReference type="PRINTS" id="PR00035">
    <property type="entry name" value="HTHGNTR"/>
</dbReference>
<evidence type="ECO:0000313" key="6">
    <source>
        <dbReference type="EMBL" id="TKB46230.1"/>
    </source>
</evidence>
<evidence type="ECO:0000256" key="1">
    <source>
        <dbReference type="ARBA" id="ARBA00023015"/>
    </source>
</evidence>
<dbReference type="EMBL" id="SWCI01000022">
    <property type="protein sequence ID" value="TKB46230.1"/>
    <property type="molecule type" value="Genomic_DNA"/>
</dbReference>
<evidence type="ECO:0000256" key="3">
    <source>
        <dbReference type="ARBA" id="ARBA00023163"/>
    </source>
</evidence>
<keyword evidence="7" id="KW-1185">Reference proteome</keyword>
<feature type="domain" description="HTH gntR-type" evidence="5">
    <location>
        <begin position="3"/>
        <end position="71"/>
    </location>
</feature>
<dbReference type="GO" id="GO:0003700">
    <property type="term" value="F:DNA-binding transcription factor activity"/>
    <property type="evidence" value="ECO:0007669"/>
    <property type="project" value="UniProtKB-UniRule"/>
</dbReference>
<dbReference type="PANTHER" id="PTHR44846:SF16">
    <property type="entry name" value="TRANSCRIPTIONAL REGULATOR PHNF-RELATED"/>
    <property type="match status" value="1"/>
</dbReference>
<dbReference type="Pfam" id="PF07702">
    <property type="entry name" value="UTRA"/>
    <property type="match status" value="1"/>
</dbReference>
<dbReference type="InterPro" id="IPR028978">
    <property type="entry name" value="Chorismate_lyase_/UTRA_dom_sf"/>
</dbReference>
<dbReference type="SMART" id="SM00866">
    <property type="entry name" value="UTRA"/>
    <property type="match status" value="1"/>
</dbReference>
<dbReference type="GO" id="GO:0006547">
    <property type="term" value="P:L-histidine metabolic process"/>
    <property type="evidence" value="ECO:0007669"/>
    <property type="project" value="UniProtKB-UniRule"/>
</dbReference>
<name>A0A4U1B6Y9_9GAMM</name>
<keyword evidence="3" id="KW-0804">Transcription</keyword>
<dbReference type="OrthoDB" id="9808698at2"/>
<dbReference type="RefSeq" id="WP_136854655.1">
    <property type="nucleotide sequence ID" value="NZ_SWCI01000022.1"/>
</dbReference>
<dbReference type="GO" id="GO:0003677">
    <property type="term" value="F:DNA binding"/>
    <property type="evidence" value="ECO:0007669"/>
    <property type="project" value="UniProtKB-UniRule"/>
</dbReference>
<gene>
    <name evidence="6" type="primary">hutC</name>
    <name evidence="6" type="ORF">FCL40_17980</name>
</gene>
<evidence type="ECO:0000256" key="2">
    <source>
        <dbReference type="ARBA" id="ARBA00023125"/>
    </source>
</evidence>
<evidence type="ECO:0000259" key="5">
    <source>
        <dbReference type="PROSITE" id="PS50949"/>
    </source>
</evidence>
<dbReference type="Pfam" id="PF00392">
    <property type="entry name" value="GntR"/>
    <property type="match status" value="1"/>
</dbReference>
<dbReference type="InterPro" id="IPR050679">
    <property type="entry name" value="Bact_HTH_transcr_reg"/>
</dbReference>
<dbReference type="InterPro" id="IPR011663">
    <property type="entry name" value="UTRA"/>
</dbReference>
<dbReference type="InterPro" id="IPR036388">
    <property type="entry name" value="WH-like_DNA-bd_sf"/>
</dbReference>
<dbReference type="Gene3D" id="1.10.10.10">
    <property type="entry name" value="Winged helix-like DNA-binding domain superfamily/Winged helix DNA-binding domain"/>
    <property type="match status" value="1"/>
</dbReference>
<dbReference type="Gene3D" id="3.40.1410.10">
    <property type="entry name" value="Chorismate lyase-like"/>
    <property type="match status" value="1"/>
</dbReference>
<dbReference type="PANTHER" id="PTHR44846">
    <property type="entry name" value="MANNOSYL-D-GLYCERATE TRANSPORT/METABOLISM SYSTEM REPRESSOR MNGR-RELATED"/>
    <property type="match status" value="1"/>
</dbReference>
<dbReference type="NCBIfam" id="TIGR02018">
    <property type="entry name" value="his_ut_repres"/>
    <property type="match status" value="1"/>
</dbReference>
<dbReference type="PROSITE" id="PS50949">
    <property type="entry name" value="HTH_GNTR"/>
    <property type="match status" value="1"/>
</dbReference>
<reference evidence="6 7" key="1">
    <citation type="submission" date="2019-04" db="EMBL/GenBank/DDBJ databases">
        <authorList>
            <person name="Hwang J.C."/>
        </authorList>
    </citation>
    <scope>NUCLEOTIDE SEQUENCE [LARGE SCALE GENOMIC DNA]</scope>
    <source>
        <strain evidence="6 7">IMCC35001</strain>
    </source>
</reference>
<dbReference type="SMART" id="SM00345">
    <property type="entry name" value="HTH_GNTR"/>
    <property type="match status" value="1"/>
</dbReference>
<dbReference type="InterPro" id="IPR036390">
    <property type="entry name" value="WH_DNA-bd_sf"/>
</dbReference>